<organism evidence="4 5">
    <name type="scientific">Ktedonobacter racemifer DSM 44963</name>
    <dbReference type="NCBI Taxonomy" id="485913"/>
    <lineage>
        <taxon>Bacteria</taxon>
        <taxon>Bacillati</taxon>
        <taxon>Chloroflexota</taxon>
        <taxon>Ktedonobacteria</taxon>
        <taxon>Ktedonobacterales</taxon>
        <taxon>Ktedonobacteraceae</taxon>
        <taxon>Ktedonobacter</taxon>
    </lineage>
</organism>
<comment type="caution">
    <text evidence="4">The sequence shown here is derived from an EMBL/GenBank/DDBJ whole genome shotgun (WGS) entry which is preliminary data.</text>
</comment>
<comment type="similarity">
    <text evidence="1">Belongs to the non-flavoprotein flavin reductase family.</text>
</comment>
<name>D6TU66_KTERA</name>
<dbReference type="OrthoDB" id="9792858at2"/>
<dbReference type="eggNOG" id="COG1853">
    <property type="taxonomic scope" value="Bacteria"/>
</dbReference>
<proteinExistence type="inferred from homology"/>
<dbReference type="RefSeq" id="WP_007915087.1">
    <property type="nucleotide sequence ID" value="NZ_ADVG01000003.1"/>
</dbReference>
<reference evidence="4 5" key="1">
    <citation type="journal article" date="2011" name="Stand. Genomic Sci.">
        <title>Non-contiguous finished genome sequence and contextual data of the filamentous soil bacterium Ktedonobacter racemifer type strain (SOSP1-21).</title>
        <authorList>
            <person name="Chang Y.J."/>
            <person name="Land M."/>
            <person name="Hauser L."/>
            <person name="Chertkov O."/>
            <person name="Del Rio T.G."/>
            <person name="Nolan M."/>
            <person name="Copeland A."/>
            <person name="Tice H."/>
            <person name="Cheng J.F."/>
            <person name="Lucas S."/>
            <person name="Han C."/>
            <person name="Goodwin L."/>
            <person name="Pitluck S."/>
            <person name="Ivanova N."/>
            <person name="Ovchinikova G."/>
            <person name="Pati A."/>
            <person name="Chen A."/>
            <person name="Palaniappan K."/>
            <person name="Mavromatis K."/>
            <person name="Liolios K."/>
            <person name="Brettin T."/>
            <person name="Fiebig A."/>
            <person name="Rohde M."/>
            <person name="Abt B."/>
            <person name="Goker M."/>
            <person name="Detter J.C."/>
            <person name="Woyke T."/>
            <person name="Bristow J."/>
            <person name="Eisen J.A."/>
            <person name="Markowitz V."/>
            <person name="Hugenholtz P."/>
            <person name="Kyrpides N.C."/>
            <person name="Klenk H.P."/>
            <person name="Lapidus A."/>
        </authorList>
    </citation>
    <scope>NUCLEOTIDE SEQUENCE [LARGE SCALE GENOMIC DNA]</scope>
    <source>
        <strain evidence="5">DSM 44963</strain>
    </source>
</reference>
<dbReference type="GO" id="GO:0010181">
    <property type="term" value="F:FMN binding"/>
    <property type="evidence" value="ECO:0007669"/>
    <property type="project" value="InterPro"/>
</dbReference>
<dbReference type="InterPro" id="IPR050268">
    <property type="entry name" value="NADH-dep_flavin_reductase"/>
</dbReference>
<dbReference type="Gene3D" id="2.30.110.10">
    <property type="entry name" value="Electron Transport, Fmn-binding Protein, Chain A"/>
    <property type="match status" value="1"/>
</dbReference>
<evidence type="ECO:0000256" key="2">
    <source>
        <dbReference type="ARBA" id="ARBA00023002"/>
    </source>
</evidence>
<evidence type="ECO:0000256" key="1">
    <source>
        <dbReference type="ARBA" id="ARBA00008898"/>
    </source>
</evidence>
<dbReference type="InParanoid" id="D6TU66"/>
<keyword evidence="5" id="KW-1185">Reference proteome</keyword>
<dbReference type="SMART" id="SM00903">
    <property type="entry name" value="Flavin_Reduct"/>
    <property type="match status" value="1"/>
</dbReference>
<dbReference type="GO" id="GO:0042602">
    <property type="term" value="F:riboflavin reductase (NADPH) activity"/>
    <property type="evidence" value="ECO:0007669"/>
    <property type="project" value="TreeGrafter"/>
</dbReference>
<dbReference type="InterPro" id="IPR012349">
    <property type="entry name" value="Split_barrel_FMN-bd"/>
</dbReference>
<dbReference type="Proteomes" id="UP000004508">
    <property type="component" value="Unassembled WGS sequence"/>
</dbReference>
<dbReference type="EMBL" id="ADVG01000003">
    <property type="protein sequence ID" value="EFH83967.1"/>
    <property type="molecule type" value="Genomic_DNA"/>
</dbReference>
<evidence type="ECO:0000313" key="4">
    <source>
        <dbReference type="EMBL" id="EFH83967.1"/>
    </source>
</evidence>
<evidence type="ECO:0000313" key="5">
    <source>
        <dbReference type="Proteomes" id="UP000004508"/>
    </source>
</evidence>
<dbReference type="PANTHER" id="PTHR30466">
    <property type="entry name" value="FLAVIN REDUCTASE"/>
    <property type="match status" value="1"/>
</dbReference>
<dbReference type="SUPFAM" id="SSF50475">
    <property type="entry name" value="FMN-binding split barrel"/>
    <property type="match status" value="1"/>
</dbReference>
<sequence>MSKNHFDQVDQAEFRQALGHFASGVTVITTQHENQPHGTTVSAFSSLSLNPPLVLVSIDTNATIHDLLIASEVFAVNILAEHAETLSRHFARRIPDKFSGISYTLGKLNVPLLEDAVASLECRLVARYPGGDHSIFVGEVLATRTYPQHQPLLYFRSQYERLHSKTVNLTTDTLSTTRT</sequence>
<protein>
    <submittedName>
        <fullName evidence="4">Flavin reductase domain protein FMN-binding</fullName>
    </submittedName>
</protein>
<dbReference type="InterPro" id="IPR002563">
    <property type="entry name" value="Flavin_Rdtase-like_dom"/>
</dbReference>
<dbReference type="PANTHER" id="PTHR30466:SF11">
    <property type="entry name" value="FLAVIN-DEPENDENT MONOOXYGENASE, REDUCTASE SUBUNIT HSAB"/>
    <property type="match status" value="1"/>
</dbReference>
<feature type="domain" description="Flavin reductase like" evidence="3">
    <location>
        <begin position="18"/>
        <end position="161"/>
    </location>
</feature>
<accession>D6TU66</accession>
<dbReference type="AlphaFoldDB" id="D6TU66"/>
<keyword evidence="2" id="KW-0560">Oxidoreductase</keyword>
<dbReference type="Pfam" id="PF01613">
    <property type="entry name" value="Flavin_Reduct"/>
    <property type="match status" value="1"/>
</dbReference>
<gene>
    <name evidence="4" type="ORF">Krac_4973</name>
</gene>
<evidence type="ECO:0000259" key="3">
    <source>
        <dbReference type="SMART" id="SM00903"/>
    </source>
</evidence>
<dbReference type="STRING" id="485913.Krac_4973"/>